<dbReference type="Pfam" id="PF21537">
    <property type="entry name" value="DUF1980_C"/>
    <property type="match status" value="1"/>
</dbReference>
<keyword evidence="1" id="KW-1133">Transmembrane helix</keyword>
<dbReference type="InterPro" id="IPR048493">
    <property type="entry name" value="DUF1980_N"/>
</dbReference>
<feature type="domain" description="DUF1980" evidence="2">
    <location>
        <begin position="13"/>
        <end position="114"/>
    </location>
</feature>
<keyword evidence="1" id="KW-0472">Membrane</keyword>
<feature type="transmembrane region" description="Helical" evidence="1">
    <location>
        <begin position="83"/>
        <end position="101"/>
    </location>
</feature>
<sequence>MRKRITFNSDAFVRSVILLGFALLFGYLMITGQITLYINPRFVSMAELAVYLLIPLLILQTVKIFDAHKPAESSGCCHSHSSRWIYLPFIATLLLAFLVPTNSLDAQLVANKGLNSKASSKAGPELSNIARPLAQELSQSKTIQVNDKNFAEVMSELQLFPADYIGKEITLTGFVFRSSGLMPNQLDLVRYVISCCAADARPFGVLCELKDADKYEDGKWLQIQGIVQMGKYEDQTVSMVKVVTAKEIKSPGDPYVFPLAQ</sequence>
<protein>
    <submittedName>
        <fullName evidence="4">Two-component membrane permease complex subunit</fullName>
    </submittedName>
</protein>
<proteinExistence type="predicted"/>
<dbReference type="InterPro" id="IPR052955">
    <property type="entry name" value="UPF0703_membrane_permease"/>
</dbReference>
<dbReference type="PANTHER" id="PTHR40047">
    <property type="entry name" value="UPF0703 PROTEIN YCGQ"/>
    <property type="match status" value="1"/>
</dbReference>
<feature type="transmembrane region" description="Helical" evidence="1">
    <location>
        <begin position="42"/>
        <end position="62"/>
    </location>
</feature>
<dbReference type="NCBIfam" id="TIGR03943">
    <property type="entry name" value="TIGR03943 family putative permease subunit"/>
    <property type="match status" value="1"/>
</dbReference>
<name>A0ABZ3IPQ8_9FIRM</name>
<dbReference type="Pfam" id="PF09323">
    <property type="entry name" value="DUF1980"/>
    <property type="match status" value="1"/>
</dbReference>
<evidence type="ECO:0000259" key="2">
    <source>
        <dbReference type="Pfam" id="PF09323"/>
    </source>
</evidence>
<feature type="transmembrane region" description="Helical" evidence="1">
    <location>
        <begin position="12"/>
        <end position="30"/>
    </location>
</feature>
<dbReference type="PANTHER" id="PTHR40047:SF1">
    <property type="entry name" value="UPF0703 PROTEIN YCGQ"/>
    <property type="match status" value="1"/>
</dbReference>
<evidence type="ECO:0000313" key="4">
    <source>
        <dbReference type="EMBL" id="XFO67363.1"/>
    </source>
</evidence>
<evidence type="ECO:0000259" key="3">
    <source>
        <dbReference type="Pfam" id="PF21537"/>
    </source>
</evidence>
<dbReference type="EMBL" id="CP155573">
    <property type="protein sequence ID" value="XFO67363.1"/>
    <property type="molecule type" value="Genomic_DNA"/>
</dbReference>
<evidence type="ECO:0000256" key="1">
    <source>
        <dbReference type="SAM" id="Phobius"/>
    </source>
</evidence>
<keyword evidence="1" id="KW-0812">Transmembrane</keyword>
<accession>A0ABZ3IPQ8</accession>
<organism evidence="4 5">
    <name type="scientific">Sporomusa silvacetica DSM 10669</name>
    <dbReference type="NCBI Taxonomy" id="1123289"/>
    <lineage>
        <taxon>Bacteria</taxon>
        <taxon>Bacillati</taxon>
        <taxon>Bacillota</taxon>
        <taxon>Negativicutes</taxon>
        <taxon>Selenomonadales</taxon>
        <taxon>Sporomusaceae</taxon>
        <taxon>Sporomusa</taxon>
    </lineage>
</organism>
<dbReference type="Proteomes" id="UP000216752">
    <property type="component" value="Chromosome"/>
</dbReference>
<dbReference type="InterPro" id="IPR015402">
    <property type="entry name" value="DUF1980"/>
</dbReference>
<keyword evidence="5" id="KW-1185">Reference proteome</keyword>
<feature type="domain" description="DUF1980" evidence="3">
    <location>
        <begin position="131"/>
        <end position="258"/>
    </location>
</feature>
<reference evidence="4" key="1">
    <citation type="submission" date="2024-05" db="EMBL/GenBank/DDBJ databases">
        <title>Isolation and characterization of Sporomusa carbonis sp. nov., a carboxydotrophic hydrogenogen in the genus of Sporomusa isolated from a charcoal burning pile.</title>
        <authorList>
            <person name="Boeer T."/>
            <person name="Rosenbaum F."/>
            <person name="Eysell L."/>
            <person name="Mueller V."/>
            <person name="Daniel R."/>
            <person name="Poehlein A."/>
        </authorList>
    </citation>
    <scope>NUCLEOTIDE SEQUENCE [LARGE SCALE GENOMIC DNA]</scope>
    <source>
        <strain evidence="4">DSM 10669</strain>
    </source>
</reference>
<dbReference type="InterPro" id="IPR048447">
    <property type="entry name" value="DUF1980_C"/>
</dbReference>
<dbReference type="RefSeq" id="WP_094603138.1">
    <property type="nucleotide sequence ID" value="NZ_CP155573.1"/>
</dbReference>
<gene>
    <name evidence="4" type="ORF">SPSIL_035610</name>
</gene>
<evidence type="ECO:0000313" key="5">
    <source>
        <dbReference type="Proteomes" id="UP000216752"/>
    </source>
</evidence>